<dbReference type="EMBL" id="WNHX01000723">
    <property type="protein sequence ID" value="MTV88458.1"/>
    <property type="molecule type" value="Genomic_DNA"/>
</dbReference>
<proteinExistence type="predicted"/>
<accession>A0A6I3U9Z0</accession>
<name>A0A6I3U9Z0_STREE</name>
<evidence type="ECO:0000256" key="1">
    <source>
        <dbReference type="SAM" id="Phobius"/>
    </source>
</evidence>
<organism evidence="2 3">
    <name type="scientific">Streptococcus pneumoniae</name>
    <dbReference type="NCBI Taxonomy" id="1313"/>
    <lineage>
        <taxon>Bacteria</taxon>
        <taxon>Bacillati</taxon>
        <taxon>Bacillota</taxon>
        <taxon>Bacilli</taxon>
        <taxon>Lactobacillales</taxon>
        <taxon>Streptococcaceae</taxon>
        <taxon>Streptococcus</taxon>
    </lineage>
</organism>
<keyword evidence="1" id="KW-0472">Membrane</keyword>
<reference evidence="2 3" key="1">
    <citation type="submission" date="2019-11" db="EMBL/GenBank/DDBJ databases">
        <title>Growth characteristics of pneumococcus vary with the chemical composition of the capsule and with environmental conditions.</title>
        <authorList>
            <person name="Tothpal A."/>
            <person name="Desobry K."/>
            <person name="Joshi S."/>
            <person name="Wyllie A.L."/>
            <person name="Weinberger D.M."/>
        </authorList>
    </citation>
    <scope>NUCLEOTIDE SEQUENCE [LARGE SCALE GENOMIC DNA]</scope>
    <source>
        <strain evidence="3">pnumococcus35B</strain>
    </source>
</reference>
<keyword evidence="1" id="KW-0812">Transmembrane</keyword>
<evidence type="ECO:0000313" key="2">
    <source>
        <dbReference type="EMBL" id="MTV88458.1"/>
    </source>
</evidence>
<comment type="caution">
    <text evidence="2">The sequence shown here is derived from an EMBL/GenBank/DDBJ whole genome shotgun (WGS) entry which is preliminary data.</text>
</comment>
<protein>
    <submittedName>
        <fullName evidence="2">Uncharacterized protein</fullName>
    </submittedName>
</protein>
<feature type="transmembrane region" description="Helical" evidence="1">
    <location>
        <begin position="25"/>
        <end position="44"/>
    </location>
</feature>
<keyword evidence="1" id="KW-1133">Transmembrane helix</keyword>
<gene>
    <name evidence="2" type="ORF">GM543_13430</name>
</gene>
<dbReference type="Proteomes" id="UP000469505">
    <property type="component" value="Unassembled WGS sequence"/>
</dbReference>
<evidence type="ECO:0000313" key="3">
    <source>
        <dbReference type="Proteomes" id="UP000469505"/>
    </source>
</evidence>
<dbReference type="AlphaFoldDB" id="A0A6I3U9Z0"/>
<sequence>MIGIRFGNIVLTITTISMLGFRHGLVITAILSIQLVLAGTTLVMRS</sequence>